<dbReference type="OrthoDB" id="2990004at2"/>
<evidence type="ECO:0000313" key="1">
    <source>
        <dbReference type="EMBL" id="ACQ68975.1"/>
    </source>
</evidence>
<gene>
    <name evidence="1" type="ordered locus">EAT1b_0040</name>
</gene>
<dbReference type="Pfam" id="PF08890">
    <property type="entry name" value="Phage_TAC_5"/>
    <property type="match status" value="1"/>
</dbReference>
<evidence type="ECO:0000313" key="2">
    <source>
        <dbReference type="Proteomes" id="UP000000716"/>
    </source>
</evidence>
<accession>C4L0Q7</accession>
<dbReference type="Gene3D" id="3.30.2220.30">
    <property type="match status" value="1"/>
</dbReference>
<dbReference type="AlphaFoldDB" id="C4L0Q7"/>
<dbReference type="STRING" id="360911.EAT1b_0040"/>
<protein>
    <recommendedName>
        <fullName evidence="3">XkdN-like protein</fullName>
    </recommendedName>
</protein>
<proteinExistence type="predicted"/>
<sequence>MAVKNKFVSLEDVLGKNAEELTAVTLGEIDAKKLGGKLPVASFDNKEFSQIKKDCTTYVKSGKNGRMLPEIDEDKLMVEVIVAAVHNDTRSDFTFRNPQLLEKLGVISAAEAAGILLSPGEIQRGAMEVQEISGFNTGAEEERAEEVKNS</sequence>
<evidence type="ECO:0008006" key="3">
    <source>
        <dbReference type="Google" id="ProtNLM"/>
    </source>
</evidence>
<name>C4L0Q7_EXISA</name>
<organism evidence="1 2">
    <name type="scientific">Exiguobacterium sp. (strain ATCC BAA-1283 / AT1b)</name>
    <dbReference type="NCBI Taxonomy" id="360911"/>
    <lineage>
        <taxon>Bacteria</taxon>
        <taxon>Bacillati</taxon>
        <taxon>Bacillota</taxon>
        <taxon>Bacilli</taxon>
        <taxon>Bacillales</taxon>
        <taxon>Bacillales Family XII. Incertae Sedis</taxon>
        <taxon>Exiguobacterium</taxon>
    </lineage>
</organism>
<dbReference type="HOGENOM" id="CLU_1737798_0_0_9"/>
<dbReference type="InterPro" id="IPR014986">
    <property type="entry name" value="XkdN-like"/>
</dbReference>
<dbReference type="KEGG" id="eat:EAT1b_0040"/>
<keyword evidence="2" id="KW-1185">Reference proteome</keyword>
<dbReference type="InterPro" id="IPR038559">
    <property type="entry name" value="XkdN-like_sf"/>
</dbReference>
<dbReference type="Proteomes" id="UP000000716">
    <property type="component" value="Chromosome"/>
</dbReference>
<dbReference type="RefSeq" id="WP_012726094.1">
    <property type="nucleotide sequence ID" value="NC_012673.1"/>
</dbReference>
<reference evidence="1 2" key="1">
    <citation type="journal article" date="2011" name="J. Bacteriol.">
        <title>Complete genome sequence of the Thermophilic Bacterium Exiguobacterium sp. AT1b.</title>
        <authorList>
            <person name="Vishnivetskaya T.A."/>
            <person name="Lucas S."/>
            <person name="Copeland A."/>
            <person name="Lapidus A."/>
            <person name="Glavina Del Rio T."/>
            <person name="Dalin E."/>
            <person name="Tice H."/>
            <person name="Bruce D.C."/>
            <person name="Goodwin L.A."/>
            <person name="Pitluck S."/>
            <person name="Saunders E."/>
            <person name="Brettin T."/>
            <person name="Detter C."/>
            <person name="Han C."/>
            <person name="Larimer F."/>
            <person name="Land M.L."/>
            <person name="Hauser L.J."/>
            <person name="Kyrpides N.C."/>
            <person name="Ovchinnikova G."/>
            <person name="Kathariou S."/>
            <person name="Ramaley R.F."/>
            <person name="Rodrigues D.F."/>
            <person name="Hendrix C."/>
            <person name="Richardson P."/>
            <person name="Tiedje J.M."/>
        </authorList>
    </citation>
    <scope>NUCLEOTIDE SEQUENCE [LARGE SCALE GENOMIC DNA]</scope>
    <source>
        <strain evidence="2">ATCC BAA-1283 / AT1b</strain>
    </source>
</reference>
<dbReference type="EMBL" id="CP001615">
    <property type="protein sequence ID" value="ACQ68975.1"/>
    <property type="molecule type" value="Genomic_DNA"/>
</dbReference>